<evidence type="ECO:0000313" key="2">
    <source>
        <dbReference type="Proteomes" id="UP001183817"/>
    </source>
</evidence>
<evidence type="ECO:0000313" key="1">
    <source>
        <dbReference type="EMBL" id="MDR7359913.1"/>
    </source>
</evidence>
<name>A0ABU2BMQ5_9MICC</name>
<gene>
    <name evidence="1" type="ORF">J2S64_003604</name>
</gene>
<dbReference type="Proteomes" id="UP001183817">
    <property type="component" value="Unassembled WGS sequence"/>
</dbReference>
<organism evidence="1 2">
    <name type="scientific">Paeniglutamicibacter sulfureus</name>
    <dbReference type="NCBI Taxonomy" id="43666"/>
    <lineage>
        <taxon>Bacteria</taxon>
        <taxon>Bacillati</taxon>
        <taxon>Actinomycetota</taxon>
        <taxon>Actinomycetes</taxon>
        <taxon>Micrococcales</taxon>
        <taxon>Micrococcaceae</taxon>
        <taxon>Paeniglutamicibacter</taxon>
    </lineage>
</organism>
<dbReference type="EMBL" id="JAVDYI010000001">
    <property type="protein sequence ID" value="MDR7359913.1"/>
    <property type="molecule type" value="Genomic_DNA"/>
</dbReference>
<protein>
    <submittedName>
        <fullName evidence="1">Uncharacterized protein</fullName>
    </submittedName>
</protein>
<accession>A0ABU2BMQ5</accession>
<proteinExistence type="predicted"/>
<comment type="caution">
    <text evidence="1">The sequence shown here is derived from an EMBL/GenBank/DDBJ whole genome shotgun (WGS) entry which is preliminary data.</text>
</comment>
<sequence>MPDGAGLLPHVAASGIDPNGVVDAPVHDRVVADAGAGRRLALKALFAEHRPATGA</sequence>
<dbReference type="RefSeq" id="WP_310292545.1">
    <property type="nucleotide sequence ID" value="NZ_BAAAWO010000001.1"/>
</dbReference>
<keyword evidence="2" id="KW-1185">Reference proteome</keyword>
<reference evidence="1 2" key="1">
    <citation type="submission" date="2023-07" db="EMBL/GenBank/DDBJ databases">
        <title>Sequencing the genomes of 1000 actinobacteria strains.</title>
        <authorList>
            <person name="Klenk H.-P."/>
        </authorList>
    </citation>
    <scope>NUCLEOTIDE SEQUENCE [LARGE SCALE GENOMIC DNA]</scope>
    <source>
        <strain evidence="1 2">DSM 20167</strain>
    </source>
</reference>